<sequence length="76" mass="8019">MLLVVVLVPIAIMILACSLERYEAHTTRVTPTPRAPRTPAPEPVPAAGSHLRLVPGSGAERAVALDGPTERLRTAS</sequence>
<accession>A0A2U1FGB8</accession>
<evidence type="ECO:0000313" key="2">
    <source>
        <dbReference type="EMBL" id="PVZ11176.1"/>
    </source>
</evidence>
<feature type="compositionally biased region" description="Pro residues" evidence="1">
    <location>
        <begin position="33"/>
        <end position="44"/>
    </location>
</feature>
<proteinExistence type="predicted"/>
<reference evidence="2 3" key="1">
    <citation type="submission" date="2018-04" db="EMBL/GenBank/DDBJ databases">
        <title>Genomic Encyclopedia of Type Strains, Phase IV (KMG-IV): sequencing the most valuable type-strain genomes for metagenomic binning, comparative biology and taxonomic classification.</title>
        <authorList>
            <person name="Goeker M."/>
        </authorList>
    </citation>
    <scope>NUCLEOTIDE SEQUENCE [LARGE SCALE GENOMIC DNA]</scope>
    <source>
        <strain evidence="2 3">DSM 45771</strain>
    </source>
</reference>
<organism evidence="2 3">
    <name type="scientific">Actinomycetospora cinnamomea</name>
    <dbReference type="NCBI Taxonomy" id="663609"/>
    <lineage>
        <taxon>Bacteria</taxon>
        <taxon>Bacillati</taxon>
        <taxon>Actinomycetota</taxon>
        <taxon>Actinomycetes</taxon>
        <taxon>Pseudonocardiales</taxon>
        <taxon>Pseudonocardiaceae</taxon>
        <taxon>Actinomycetospora</taxon>
    </lineage>
</organism>
<feature type="region of interest" description="Disordered" evidence="1">
    <location>
        <begin position="27"/>
        <end position="49"/>
    </location>
</feature>
<evidence type="ECO:0000256" key="1">
    <source>
        <dbReference type="SAM" id="MobiDB-lite"/>
    </source>
</evidence>
<keyword evidence="3" id="KW-1185">Reference proteome</keyword>
<protein>
    <submittedName>
        <fullName evidence="2">Uncharacterized protein</fullName>
    </submittedName>
</protein>
<dbReference type="Proteomes" id="UP000245639">
    <property type="component" value="Unassembled WGS sequence"/>
</dbReference>
<dbReference type="RefSeq" id="WP_116708155.1">
    <property type="nucleotide sequence ID" value="NZ_QEKW01000004.1"/>
</dbReference>
<comment type="caution">
    <text evidence="2">The sequence shown here is derived from an EMBL/GenBank/DDBJ whole genome shotgun (WGS) entry which is preliminary data.</text>
</comment>
<gene>
    <name evidence="2" type="ORF">C8D89_104391</name>
</gene>
<dbReference type="AlphaFoldDB" id="A0A2U1FGB8"/>
<dbReference type="EMBL" id="QEKW01000004">
    <property type="protein sequence ID" value="PVZ11176.1"/>
    <property type="molecule type" value="Genomic_DNA"/>
</dbReference>
<evidence type="ECO:0000313" key="3">
    <source>
        <dbReference type="Proteomes" id="UP000245639"/>
    </source>
</evidence>
<name>A0A2U1FGB8_9PSEU</name>